<organism evidence="3">
    <name type="scientific">Neobodo designis</name>
    <name type="common">Flagellated protozoan</name>
    <name type="synonym">Bodo designis</name>
    <dbReference type="NCBI Taxonomy" id="312471"/>
    <lineage>
        <taxon>Eukaryota</taxon>
        <taxon>Discoba</taxon>
        <taxon>Euglenozoa</taxon>
        <taxon>Kinetoplastea</taxon>
        <taxon>Metakinetoplastina</taxon>
        <taxon>Neobodonida</taxon>
        <taxon>Neobodo</taxon>
    </lineage>
</organism>
<keyword evidence="1" id="KW-0812">Transmembrane</keyword>
<gene>
    <name evidence="2" type="ORF">NDES1114_LOCUS551</name>
    <name evidence="3" type="ORF">NDES1114_LOCUS552</name>
</gene>
<dbReference type="Gene3D" id="1.25.10.10">
    <property type="entry name" value="Leucine-rich Repeat Variant"/>
    <property type="match status" value="1"/>
</dbReference>
<reference evidence="3" key="1">
    <citation type="submission" date="2021-01" db="EMBL/GenBank/DDBJ databases">
        <authorList>
            <person name="Corre E."/>
            <person name="Pelletier E."/>
            <person name="Niang G."/>
            <person name="Scheremetjew M."/>
            <person name="Finn R."/>
            <person name="Kale V."/>
            <person name="Holt S."/>
            <person name="Cochrane G."/>
            <person name="Meng A."/>
            <person name="Brown T."/>
            <person name="Cohen L."/>
        </authorList>
    </citation>
    <scope>NUCLEOTIDE SEQUENCE</scope>
    <source>
        <strain evidence="3">CCAP 1951/1</strain>
    </source>
</reference>
<dbReference type="AlphaFoldDB" id="A0A6U4NUZ2"/>
<keyword evidence="1" id="KW-0472">Membrane</keyword>
<evidence type="ECO:0000256" key="1">
    <source>
        <dbReference type="SAM" id="Phobius"/>
    </source>
</evidence>
<accession>A0A6U4NUZ2</accession>
<dbReference type="EMBL" id="HBGF01000752">
    <property type="protein sequence ID" value="CAD9088642.1"/>
    <property type="molecule type" value="Transcribed_RNA"/>
</dbReference>
<proteinExistence type="predicted"/>
<evidence type="ECO:0000313" key="3">
    <source>
        <dbReference type="EMBL" id="CAD9088644.1"/>
    </source>
</evidence>
<dbReference type="EMBL" id="HBGF01000753">
    <property type="protein sequence ID" value="CAD9088644.1"/>
    <property type="molecule type" value="Transcribed_RNA"/>
</dbReference>
<dbReference type="InterPro" id="IPR011989">
    <property type="entry name" value="ARM-like"/>
</dbReference>
<dbReference type="SUPFAM" id="SSF48371">
    <property type="entry name" value="ARM repeat"/>
    <property type="match status" value="1"/>
</dbReference>
<dbReference type="InterPro" id="IPR016024">
    <property type="entry name" value="ARM-type_fold"/>
</dbReference>
<protein>
    <submittedName>
        <fullName evidence="3">Uncharacterized protein</fullName>
    </submittedName>
</protein>
<evidence type="ECO:0000313" key="2">
    <source>
        <dbReference type="EMBL" id="CAD9088642.1"/>
    </source>
</evidence>
<feature type="transmembrane region" description="Helical" evidence="1">
    <location>
        <begin position="409"/>
        <end position="436"/>
    </location>
</feature>
<name>A0A6U4NUZ2_NEODS</name>
<sequence>MGAVLRRTLPGVPAAVMHTMQQVSSGDDALRVPAVARLTDMVRFATVPAETIVNVGALMHVEHFLAEPFNANRALQRNAVTLLTHLAVHDGRVNDARVQARFLANGLVGNLARHLRHPDQELARSASRALAWIAWRDRRAFTTKFDAAWHHDHGVLEALADNAKSDVGGGSTAFKTLTMMWPLDNAGAMDVTRAAPMLKGALQRTARDARNAAVVFHAFITVHGGNRAVPEVVVDSVVESGIVPRVVKFLAAANAGGRDDPYALRGSRALLSTVCSSDNKEHVQHVADSGLLETLPALLASDDDESYDAATTLLSALLAEGGVVTARRVLDAAPGVVPALVHRLCEADADAGAGSGARGERAARCLQALARTAAPLEAVRLYIAGAPLALVAASVAQNPRSGPRFLATLAVHLCAAVLVHYGVVAYAGLVMALYWLSPWAKGPAPAERPRDR</sequence>
<keyword evidence="1" id="KW-1133">Transmembrane helix</keyword>